<dbReference type="EMBL" id="JBHTMO010000010">
    <property type="protein sequence ID" value="MFD1392813.1"/>
    <property type="molecule type" value="Genomic_DNA"/>
</dbReference>
<dbReference type="InterPro" id="IPR006439">
    <property type="entry name" value="HAD-SF_hydro_IA"/>
</dbReference>
<sequence length="228" mass="24462">MLKGLLFDLDGVLTDSAKYHLAAWNQLATSLQIKLPPAANEQLRGRSRMDSLNLVLAYGDQQDHFTQAQKVALATRKNQLYQQLIQKMTAADILPGISNLLADAKAAGLKMVIASASQNAPTILTQLGILDQFDGIVDPATLKHGKPDPEIYVRAQQQAHLAANEVVAFEDAVVGVAAIKAAGQFAVGIGDALALHRADYVVPSTAALRLDKIKQAFNAKQESRETNG</sequence>
<dbReference type="NCBIfam" id="TIGR01990">
    <property type="entry name" value="bPGM"/>
    <property type="match status" value="1"/>
</dbReference>
<dbReference type="PRINTS" id="PR00413">
    <property type="entry name" value="HADHALOGNASE"/>
</dbReference>
<gene>
    <name evidence="2" type="primary">pgmB</name>
    <name evidence="2" type="ORF">ACFQ3L_04310</name>
</gene>
<protein>
    <submittedName>
        <fullName evidence="2">Beta-phosphoglucomutase</fullName>
        <ecNumber evidence="2">5.4.2.6</ecNumber>
    </submittedName>
</protein>
<dbReference type="InterPro" id="IPR051806">
    <property type="entry name" value="HAD-like_SPP"/>
</dbReference>
<dbReference type="CDD" id="cd02598">
    <property type="entry name" value="HAD_BPGM"/>
    <property type="match status" value="1"/>
</dbReference>
<dbReference type="SUPFAM" id="SSF56784">
    <property type="entry name" value="HAD-like"/>
    <property type="match status" value="1"/>
</dbReference>
<dbReference type="SFLD" id="SFLDG01135">
    <property type="entry name" value="C1.5.6:_HAD__Beta-PGM__Phospha"/>
    <property type="match status" value="1"/>
</dbReference>
<dbReference type="InterPro" id="IPR010976">
    <property type="entry name" value="B-phosphoglucomutase_hydrolase"/>
</dbReference>
<dbReference type="InterPro" id="IPR036412">
    <property type="entry name" value="HAD-like_sf"/>
</dbReference>
<dbReference type="RefSeq" id="WP_125586583.1">
    <property type="nucleotide sequence ID" value="NZ_JBHTMO010000010.1"/>
</dbReference>
<evidence type="ECO:0000313" key="2">
    <source>
        <dbReference type="EMBL" id="MFD1392813.1"/>
    </source>
</evidence>
<dbReference type="GO" id="GO:0008801">
    <property type="term" value="F:beta-phosphoglucomutase activity"/>
    <property type="evidence" value="ECO:0007669"/>
    <property type="project" value="UniProtKB-EC"/>
</dbReference>
<reference evidence="3" key="1">
    <citation type="journal article" date="2019" name="Int. J. Syst. Evol. Microbiol.">
        <title>The Global Catalogue of Microorganisms (GCM) 10K type strain sequencing project: providing services to taxonomists for standard genome sequencing and annotation.</title>
        <authorList>
            <consortium name="The Broad Institute Genomics Platform"/>
            <consortium name="The Broad Institute Genome Sequencing Center for Infectious Disease"/>
            <person name="Wu L."/>
            <person name="Ma J."/>
        </authorList>
    </citation>
    <scope>NUCLEOTIDE SEQUENCE [LARGE SCALE GENOMIC DNA]</scope>
    <source>
        <strain evidence="3">CCM 8911</strain>
    </source>
</reference>
<organism evidence="2 3">
    <name type="scientific">Lacticaseibacillus jixianensis</name>
    <dbReference type="NCBI Taxonomy" id="2486012"/>
    <lineage>
        <taxon>Bacteria</taxon>
        <taxon>Bacillati</taxon>
        <taxon>Bacillota</taxon>
        <taxon>Bacilli</taxon>
        <taxon>Lactobacillales</taxon>
        <taxon>Lactobacillaceae</taxon>
        <taxon>Lacticaseibacillus</taxon>
    </lineage>
</organism>
<dbReference type="InterPro" id="IPR023198">
    <property type="entry name" value="PGP-like_dom2"/>
</dbReference>
<dbReference type="NCBIfam" id="TIGR02009">
    <property type="entry name" value="PGMB-YQAB-SF"/>
    <property type="match status" value="1"/>
</dbReference>
<comment type="caution">
    <text evidence="2">The sequence shown here is derived from an EMBL/GenBank/DDBJ whole genome shotgun (WGS) entry which is preliminary data.</text>
</comment>
<evidence type="ECO:0000256" key="1">
    <source>
        <dbReference type="ARBA" id="ARBA00006171"/>
    </source>
</evidence>
<dbReference type="Proteomes" id="UP001597249">
    <property type="component" value="Unassembled WGS sequence"/>
</dbReference>
<evidence type="ECO:0000313" key="3">
    <source>
        <dbReference type="Proteomes" id="UP001597249"/>
    </source>
</evidence>
<dbReference type="EC" id="5.4.2.6" evidence="2"/>
<dbReference type="InterPro" id="IPR023214">
    <property type="entry name" value="HAD_sf"/>
</dbReference>
<keyword evidence="3" id="KW-1185">Reference proteome</keyword>
<dbReference type="PANTHER" id="PTHR43481:SF4">
    <property type="entry name" value="GLYCEROL-1-PHOSPHATE PHOSPHOHYDROLASE 1-RELATED"/>
    <property type="match status" value="1"/>
</dbReference>
<proteinExistence type="inferred from homology"/>
<dbReference type="Gene3D" id="1.10.150.240">
    <property type="entry name" value="Putative phosphatase, domain 2"/>
    <property type="match status" value="1"/>
</dbReference>
<name>A0ABW4B9W4_9LACO</name>
<comment type="similarity">
    <text evidence="1">Belongs to the HAD-like hydrolase superfamily. CbbY/CbbZ/Gph/YieH family.</text>
</comment>
<keyword evidence="2" id="KW-0413">Isomerase</keyword>
<dbReference type="SFLD" id="SFLDS00003">
    <property type="entry name" value="Haloacid_Dehalogenase"/>
    <property type="match status" value="1"/>
</dbReference>
<dbReference type="SFLD" id="SFLDG01129">
    <property type="entry name" value="C1.5:_HAD__Beta-PGM__Phosphata"/>
    <property type="match status" value="1"/>
</dbReference>
<dbReference type="Pfam" id="PF00702">
    <property type="entry name" value="Hydrolase"/>
    <property type="match status" value="1"/>
</dbReference>
<dbReference type="Gene3D" id="3.40.50.1000">
    <property type="entry name" value="HAD superfamily/HAD-like"/>
    <property type="match status" value="1"/>
</dbReference>
<accession>A0ABW4B9W4</accession>
<dbReference type="PANTHER" id="PTHR43481">
    <property type="entry name" value="FRUCTOSE-1-PHOSPHATE PHOSPHATASE"/>
    <property type="match status" value="1"/>
</dbReference>
<dbReference type="InterPro" id="IPR010972">
    <property type="entry name" value="Beta-PGM"/>
</dbReference>
<dbReference type="NCBIfam" id="TIGR01509">
    <property type="entry name" value="HAD-SF-IA-v3"/>
    <property type="match status" value="1"/>
</dbReference>